<evidence type="ECO:0000313" key="5">
    <source>
        <dbReference type="Proteomes" id="UP000675881"/>
    </source>
</evidence>
<organism evidence="4 5">
    <name type="scientific">Lepeophtheirus salmonis</name>
    <name type="common">Salmon louse</name>
    <name type="synonym">Caligus salmonis</name>
    <dbReference type="NCBI Taxonomy" id="72036"/>
    <lineage>
        <taxon>Eukaryota</taxon>
        <taxon>Metazoa</taxon>
        <taxon>Ecdysozoa</taxon>
        <taxon>Arthropoda</taxon>
        <taxon>Crustacea</taxon>
        <taxon>Multicrustacea</taxon>
        <taxon>Hexanauplia</taxon>
        <taxon>Copepoda</taxon>
        <taxon>Siphonostomatoida</taxon>
        <taxon>Caligidae</taxon>
        <taxon>Lepeophtheirus</taxon>
    </lineage>
</organism>
<dbReference type="InterPro" id="IPR000562">
    <property type="entry name" value="FN_type2_dom"/>
</dbReference>
<evidence type="ECO:0000313" key="4">
    <source>
        <dbReference type="EMBL" id="CAF2824976.1"/>
    </source>
</evidence>
<dbReference type="EMBL" id="HG994592">
    <property type="protein sequence ID" value="CAF2824976.1"/>
    <property type="molecule type" value="Genomic_DNA"/>
</dbReference>
<keyword evidence="4" id="KW-0378">Hydrolase</keyword>
<feature type="disulfide bond" evidence="3">
    <location>
        <begin position="72"/>
        <end position="99"/>
    </location>
</feature>
<dbReference type="EC" id="3.4.24.35" evidence="4"/>
<keyword evidence="5" id="KW-1185">Reference proteome</keyword>
<dbReference type="SUPFAM" id="SSF57440">
    <property type="entry name" value="Kringle-like"/>
    <property type="match status" value="1"/>
</dbReference>
<dbReference type="OrthoDB" id="406838at2759"/>
<reference evidence="4" key="1">
    <citation type="submission" date="2021-02" db="EMBL/GenBank/DDBJ databases">
        <authorList>
            <person name="Bekaert M."/>
        </authorList>
    </citation>
    <scope>NUCLEOTIDE SEQUENCE</scope>
    <source>
        <strain evidence="4">IoA-00</strain>
    </source>
</reference>
<comment type="caution">
    <text evidence="3">Lacks conserved residue(s) required for the propagation of feature annotation.</text>
</comment>
<gene>
    <name evidence="4" type="ORF">LSAA_4309</name>
</gene>
<evidence type="ECO:0000256" key="3">
    <source>
        <dbReference type="PROSITE-ProRule" id="PRU00479"/>
    </source>
</evidence>
<evidence type="ECO:0000256" key="1">
    <source>
        <dbReference type="ARBA" id="ARBA00022737"/>
    </source>
</evidence>
<dbReference type="Proteomes" id="UP000675881">
    <property type="component" value="Chromosome 13"/>
</dbReference>
<dbReference type="Pfam" id="PF00040">
    <property type="entry name" value="fn2"/>
    <property type="match status" value="1"/>
</dbReference>
<dbReference type="Gene3D" id="2.10.10.10">
    <property type="entry name" value="Fibronectin, type II, collagen-binding"/>
    <property type="match status" value="2"/>
</dbReference>
<dbReference type="SMART" id="SM00059">
    <property type="entry name" value="FN2"/>
    <property type="match status" value="1"/>
</dbReference>
<keyword evidence="1" id="KW-0677">Repeat</keyword>
<dbReference type="PROSITE" id="PS51092">
    <property type="entry name" value="FN2_2"/>
    <property type="match status" value="1"/>
</dbReference>
<keyword evidence="2 3" id="KW-1015">Disulfide bond</keyword>
<dbReference type="AlphaFoldDB" id="A0A7R8CHK2"/>
<dbReference type="GO" id="GO:0004222">
    <property type="term" value="F:metalloendopeptidase activity"/>
    <property type="evidence" value="ECO:0007669"/>
    <property type="project" value="UniProtKB-EC"/>
</dbReference>
<proteinExistence type="predicted"/>
<sequence length="154" mass="15868">MDLYSSCTTVDNAGFPWCATSVYSTGHANNYGACSSGCPVGGQTVTPSTCATLQGEACIFPFGYNDVSYSSCTTVGDTQFWCATSLYSGTNEALNYGYCNSVCQQGTTVPSSSCRTLGVSCTNVDNGGVDWCATSKDSTGHALGWGNCDSSSAC</sequence>
<dbReference type="InterPro" id="IPR013806">
    <property type="entry name" value="Kringle-like"/>
</dbReference>
<evidence type="ECO:0000256" key="2">
    <source>
        <dbReference type="ARBA" id="ARBA00023157"/>
    </source>
</evidence>
<dbReference type="InterPro" id="IPR036943">
    <property type="entry name" value="FN_type2_sf"/>
</dbReference>
<protein>
    <submittedName>
        <fullName evidence="4">MMP9</fullName>
        <ecNumber evidence="4">3.4.24.35</ecNumber>
    </submittedName>
</protein>
<accession>A0A7R8CHK2</accession>
<name>A0A7R8CHK2_LEPSM</name>